<dbReference type="AlphaFoldDB" id="A0A423VMQ5"/>
<comment type="caution">
    <text evidence="3">The sequence shown here is derived from an EMBL/GenBank/DDBJ whole genome shotgun (WGS) entry which is preliminary data.</text>
</comment>
<evidence type="ECO:0000256" key="2">
    <source>
        <dbReference type="SAM" id="Phobius"/>
    </source>
</evidence>
<keyword evidence="2" id="KW-0472">Membrane</keyword>
<keyword evidence="2" id="KW-0812">Transmembrane</keyword>
<keyword evidence="2" id="KW-1133">Transmembrane helix</keyword>
<protein>
    <submittedName>
        <fullName evidence="3">Uncharacterized protein</fullName>
    </submittedName>
</protein>
<reference evidence="3 4" key="1">
    <citation type="submission" date="2015-09" db="EMBL/GenBank/DDBJ databases">
        <title>Host preference determinants of Valsa canker pathogens revealed by comparative genomics.</title>
        <authorList>
            <person name="Yin Z."/>
            <person name="Huang L."/>
        </authorList>
    </citation>
    <scope>NUCLEOTIDE SEQUENCE [LARGE SCALE GENOMIC DNA]</scope>
    <source>
        <strain evidence="3 4">03-1</strain>
    </source>
</reference>
<name>A0A423VMQ5_9PEZI</name>
<dbReference type="Proteomes" id="UP000283895">
    <property type="component" value="Unassembled WGS sequence"/>
</dbReference>
<organism evidence="3 4">
    <name type="scientific">Cytospora schulzeri</name>
    <dbReference type="NCBI Taxonomy" id="448051"/>
    <lineage>
        <taxon>Eukaryota</taxon>
        <taxon>Fungi</taxon>
        <taxon>Dikarya</taxon>
        <taxon>Ascomycota</taxon>
        <taxon>Pezizomycotina</taxon>
        <taxon>Sordariomycetes</taxon>
        <taxon>Sordariomycetidae</taxon>
        <taxon>Diaporthales</taxon>
        <taxon>Cytosporaceae</taxon>
        <taxon>Cytospora</taxon>
    </lineage>
</organism>
<feature type="transmembrane region" description="Helical" evidence="2">
    <location>
        <begin position="186"/>
        <end position="205"/>
    </location>
</feature>
<feature type="transmembrane region" description="Helical" evidence="2">
    <location>
        <begin position="28"/>
        <end position="50"/>
    </location>
</feature>
<keyword evidence="4" id="KW-1185">Reference proteome</keyword>
<gene>
    <name evidence="3" type="ORF">VMCG_09304</name>
</gene>
<feature type="transmembrane region" description="Helical" evidence="2">
    <location>
        <begin position="56"/>
        <end position="75"/>
    </location>
</feature>
<evidence type="ECO:0000313" key="4">
    <source>
        <dbReference type="Proteomes" id="UP000283895"/>
    </source>
</evidence>
<accession>A0A423VMQ5</accession>
<dbReference type="EMBL" id="LKEA01000051">
    <property type="protein sequence ID" value="ROV92209.1"/>
    <property type="molecule type" value="Genomic_DNA"/>
</dbReference>
<proteinExistence type="predicted"/>
<sequence length="259" mass="29213">MTARYNHIQINAHNPMLSASNGYTGLDLVLWSIRFGSYTIAAGLACFWFVTVEARYSLHFVFIAAGAVLLLMILVKYVQTRRELKAWTWVYAIGYTRRGSSATRAYRLDGEPTPSSDSAVLQQQQQFRPKGVYDSWLLLRLCIAFACLCIFEFNTIIVQLTGHADMEADASRDAPDLSAERAKRDFALLMPGAIASVLAFITFGTTQQFRQIMYRTFLPKRWQQMENGEDGLGPRGTSRPPSRLAVAVMSSEHREHGRE</sequence>
<evidence type="ECO:0000313" key="3">
    <source>
        <dbReference type="EMBL" id="ROV92209.1"/>
    </source>
</evidence>
<dbReference type="OrthoDB" id="5287295at2759"/>
<feature type="transmembrane region" description="Helical" evidence="2">
    <location>
        <begin position="137"/>
        <end position="157"/>
    </location>
</feature>
<evidence type="ECO:0000256" key="1">
    <source>
        <dbReference type="SAM" id="MobiDB-lite"/>
    </source>
</evidence>
<feature type="region of interest" description="Disordered" evidence="1">
    <location>
        <begin position="226"/>
        <end position="259"/>
    </location>
</feature>